<evidence type="ECO:0000313" key="1">
    <source>
        <dbReference type="EMBL" id="CAG8672246.1"/>
    </source>
</evidence>
<dbReference type="EMBL" id="CAJVPI010005160">
    <property type="protein sequence ID" value="CAG8672246.1"/>
    <property type="molecule type" value="Genomic_DNA"/>
</dbReference>
<dbReference type="Proteomes" id="UP000789739">
    <property type="component" value="Unassembled WGS sequence"/>
</dbReference>
<proteinExistence type="predicted"/>
<reference evidence="1" key="1">
    <citation type="submission" date="2021-06" db="EMBL/GenBank/DDBJ databases">
        <authorList>
            <person name="Kallberg Y."/>
            <person name="Tangrot J."/>
            <person name="Rosling A."/>
        </authorList>
    </citation>
    <scope>NUCLEOTIDE SEQUENCE</scope>
    <source>
        <strain evidence="1">BR232B</strain>
    </source>
</reference>
<name>A0A9N9HBQ3_9GLOM</name>
<organism evidence="1 2">
    <name type="scientific">Paraglomus brasilianum</name>
    <dbReference type="NCBI Taxonomy" id="144538"/>
    <lineage>
        <taxon>Eukaryota</taxon>
        <taxon>Fungi</taxon>
        <taxon>Fungi incertae sedis</taxon>
        <taxon>Mucoromycota</taxon>
        <taxon>Glomeromycotina</taxon>
        <taxon>Glomeromycetes</taxon>
        <taxon>Paraglomerales</taxon>
        <taxon>Paraglomeraceae</taxon>
        <taxon>Paraglomus</taxon>
    </lineage>
</organism>
<accession>A0A9N9HBQ3</accession>
<gene>
    <name evidence="1" type="ORF">PBRASI_LOCUS11366</name>
</gene>
<protein>
    <submittedName>
        <fullName evidence="1">2095_t:CDS:1</fullName>
    </submittedName>
</protein>
<sequence>AIPTPNAREQAGDSLAIFTKKPRPLGPLSLKLTGGLNRFIRLRAAGTPIRGVTALFAQRTPLRTLTELKEVLFSGPGSINQSISEAEARSEGCWVPRE</sequence>
<dbReference type="AlphaFoldDB" id="A0A9N9HBQ3"/>
<feature type="non-terminal residue" evidence="1">
    <location>
        <position position="1"/>
    </location>
</feature>
<evidence type="ECO:0000313" key="2">
    <source>
        <dbReference type="Proteomes" id="UP000789739"/>
    </source>
</evidence>
<comment type="caution">
    <text evidence="1">The sequence shown here is derived from an EMBL/GenBank/DDBJ whole genome shotgun (WGS) entry which is preliminary data.</text>
</comment>
<keyword evidence="2" id="KW-1185">Reference proteome</keyword>